<reference evidence="1" key="1">
    <citation type="submission" date="2016-06" db="UniProtKB">
        <authorList>
            <consortium name="WormBaseParasite"/>
        </authorList>
    </citation>
    <scope>IDENTIFICATION</scope>
</reference>
<protein>
    <submittedName>
        <fullName evidence="1">DDE_Tnp_ISL3 domain-containing protein</fullName>
    </submittedName>
</protein>
<organism evidence="1">
    <name type="scientific">Gongylonema pulchrum</name>
    <dbReference type="NCBI Taxonomy" id="637853"/>
    <lineage>
        <taxon>Eukaryota</taxon>
        <taxon>Metazoa</taxon>
        <taxon>Ecdysozoa</taxon>
        <taxon>Nematoda</taxon>
        <taxon>Chromadorea</taxon>
        <taxon>Rhabditida</taxon>
        <taxon>Spirurina</taxon>
        <taxon>Spiruromorpha</taxon>
        <taxon>Spiruroidea</taxon>
        <taxon>Gongylonematidae</taxon>
        <taxon>Gongylonema</taxon>
    </lineage>
</organism>
<evidence type="ECO:0000313" key="1">
    <source>
        <dbReference type="WBParaSite" id="GPUH_0001904901-mRNA-1"/>
    </source>
</evidence>
<accession>A0A183EDI3</accession>
<name>A0A183EDI3_9BILA</name>
<dbReference type="AlphaFoldDB" id="A0A183EDI3"/>
<dbReference type="WBParaSite" id="GPUH_0001904901-mRNA-1">
    <property type="protein sequence ID" value="GPUH_0001904901-mRNA-1"/>
    <property type="gene ID" value="GPUH_0001904901"/>
</dbReference>
<proteinExistence type="predicted"/>
<sequence>LRRHWDLNPKPLEFVNWFLQDWRRAADKVKAIVETRVQNYQNSWNSYFRALVPPETGIFKRPTNESYKLVRANPGTMRRTHKGMSLYPRRKKRQFDEIDRISELRRMRLRNRFSELERDTEARSKTVQSLMAAGVREVKRADRIAYLQRIVRTLNSFKVGPSKTTFEKEMYLSQLLTCLLYLQMRSTSHPG</sequence>